<evidence type="ECO:0000313" key="2">
    <source>
        <dbReference type="Proteomes" id="UP001529340"/>
    </source>
</evidence>
<keyword evidence="2" id="KW-1185">Reference proteome</keyword>
<dbReference type="Proteomes" id="UP001529340">
    <property type="component" value="Unassembled WGS sequence"/>
</dbReference>
<reference evidence="1 2" key="3">
    <citation type="submission" date="2023-06" db="EMBL/GenBank/DDBJ databases">
        <authorList>
            <person name="Zeman M."/>
            <person name="Kubasova T."/>
            <person name="Jahodarova E."/>
            <person name="Nykrynova M."/>
            <person name="Rychlik I."/>
        </authorList>
    </citation>
    <scope>NUCLEOTIDE SEQUENCE [LARGE SCALE GENOMIC DNA]</scope>
    <source>
        <strain evidence="1 2">ET39</strain>
    </source>
</reference>
<gene>
    <name evidence="1" type="ORF">QUV96_01610</name>
</gene>
<name>A0ABT7U9M4_9FIRM</name>
<dbReference type="RefSeq" id="WP_289606800.1">
    <property type="nucleotide sequence ID" value="NZ_JAUDCG010000004.1"/>
</dbReference>
<protein>
    <recommendedName>
        <fullName evidence="3">Amidohydrolase 3 domain-containing protein</fullName>
    </recommendedName>
</protein>
<reference evidence="1 2" key="2">
    <citation type="submission" date="2023-06" db="EMBL/GenBank/DDBJ databases">
        <title>Identification and characterization of horizontal gene transfer across gut microbiota members of farm animals based on homology search.</title>
        <authorList>
            <person name="Schwarzerova J."/>
            <person name="Nykrynova M."/>
            <person name="Jureckova K."/>
            <person name="Cejkova D."/>
            <person name="Rychlik I."/>
        </authorList>
    </citation>
    <scope>NUCLEOTIDE SEQUENCE [LARGE SCALE GENOMIC DNA]</scope>
    <source>
        <strain evidence="1 2">ET39</strain>
    </source>
</reference>
<evidence type="ECO:0008006" key="3">
    <source>
        <dbReference type="Google" id="ProtNLM"/>
    </source>
</evidence>
<dbReference type="EMBL" id="JAUDCG010000004">
    <property type="protein sequence ID" value="MDM8156331.1"/>
    <property type="molecule type" value="Genomic_DNA"/>
</dbReference>
<reference evidence="2" key="1">
    <citation type="submission" date="2023-06" db="EMBL/GenBank/DDBJ databases">
        <title>Identification and characterization of horizontal gene transfer across gut microbiota members of farm animals based on homology search.</title>
        <authorList>
            <person name="Zeman M."/>
            <person name="Kubasova T."/>
            <person name="Jahodarova E."/>
            <person name="Nykrynova M."/>
            <person name="Rychlik I."/>
        </authorList>
    </citation>
    <scope>NUCLEOTIDE SEQUENCE [LARGE SCALE GENOMIC DNA]</scope>
    <source>
        <strain evidence="2">ET39</strain>
    </source>
</reference>
<organism evidence="1 2">
    <name type="scientific">Amedibacillus dolichus</name>
    <dbReference type="NCBI Taxonomy" id="31971"/>
    <lineage>
        <taxon>Bacteria</taxon>
        <taxon>Bacillati</taxon>
        <taxon>Bacillota</taxon>
        <taxon>Erysipelotrichia</taxon>
        <taxon>Erysipelotrichales</taxon>
        <taxon>Erysipelotrichaceae</taxon>
        <taxon>Amedibacillus</taxon>
    </lineage>
</organism>
<proteinExistence type="predicted"/>
<sequence length="112" mass="12826">MKIKLLCRKEKEESYRQQLQNGEIRFGTPADLILMEPQFLLDERVEVVTDTALPFVKSEQQDAIEISEFCLPSGYGYYSGGLRITYRPGEGEAAIERVLPLDWYAPGGIYQF</sequence>
<evidence type="ECO:0000313" key="1">
    <source>
        <dbReference type="EMBL" id="MDM8156331.1"/>
    </source>
</evidence>
<accession>A0ABT7U9M4</accession>
<comment type="caution">
    <text evidence="1">The sequence shown here is derived from an EMBL/GenBank/DDBJ whole genome shotgun (WGS) entry which is preliminary data.</text>
</comment>